<dbReference type="Gene3D" id="2.60.40.10">
    <property type="entry name" value="Immunoglobulins"/>
    <property type="match status" value="2"/>
</dbReference>
<dbReference type="CDD" id="cd04842">
    <property type="entry name" value="Peptidases_S8_Kp43_protease"/>
    <property type="match status" value="1"/>
</dbReference>
<reference evidence="8 9" key="1">
    <citation type="submission" date="2019-03" db="EMBL/GenBank/DDBJ databases">
        <title>Genomic Encyclopedia of Type Strains, Phase IV (KMG-IV): sequencing the most valuable type-strain genomes for metagenomic binning, comparative biology and taxonomic classification.</title>
        <authorList>
            <person name="Goeker M."/>
        </authorList>
    </citation>
    <scope>NUCLEOTIDE SEQUENCE [LARGE SCALE GENOMIC DNA]</scope>
    <source>
        <strain evidence="8 9">DSM 21667</strain>
    </source>
</reference>
<evidence type="ECO:0000313" key="9">
    <source>
        <dbReference type="Proteomes" id="UP000295293"/>
    </source>
</evidence>
<dbReference type="PROSITE" id="PS00138">
    <property type="entry name" value="SUBTILASE_SER"/>
    <property type="match status" value="1"/>
</dbReference>
<proteinExistence type="inferred from homology"/>
<dbReference type="InterPro" id="IPR036852">
    <property type="entry name" value="Peptidase_S8/S53_dom_sf"/>
</dbReference>
<dbReference type="InterPro" id="IPR000209">
    <property type="entry name" value="Peptidase_S8/S53_dom"/>
</dbReference>
<evidence type="ECO:0000259" key="7">
    <source>
        <dbReference type="Pfam" id="PF00082"/>
    </source>
</evidence>
<evidence type="ECO:0000313" key="8">
    <source>
        <dbReference type="EMBL" id="TDR43041.1"/>
    </source>
</evidence>
<dbReference type="EMBL" id="SNZH01000007">
    <property type="protein sequence ID" value="TDR43041.1"/>
    <property type="molecule type" value="Genomic_DNA"/>
</dbReference>
<dbReference type="PRINTS" id="PR00723">
    <property type="entry name" value="SUBTILISIN"/>
</dbReference>
<dbReference type="GO" id="GO:0004252">
    <property type="term" value="F:serine-type endopeptidase activity"/>
    <property type="evidence" value="ECO:0007669"/>
    <property type="project" value="UniProtKB-UniRule"/>
</dbReference>
<keyword evidence="3 5" id="KW-0378">Hydrolase</keyword>
<organism evidence="8 9">
    <name type="scientific">Tahibacter aquaticus</name>
    <dbReference type="NCBI Taxonomy" id="520092"/>
    <lineage>
        <taxon>Bacteria</taxon>
        <taxon>Pseudomonadati</taxon>
        <taxon>Pseudomonadota</taxon>
        <taxon>Gammaproteobacteria</taxon>
        <taxon>Lysobacterales</taxon>
        <taxon>Rhodanobacteraceae</taxon>
        <taxon>Tahibacter</taxon>
    </lineage>
</organism>
<feature type="signal peptide" evidence="6">
    <location>
        <begin position="1"/>
        <end position="21"/>
    </location>
</feature>
<dbReference type="InterPro" id="IPR051048">
    <property type="entry name" value="Peptidase_S8/S53_subtilisin"/>
</dbReference>
<dbReference type="InterPro" id="IPR013783">
    <property type="entry name" value="Ig-like_fold"/>
</dbReference>
<keyword evidence="9" id="KW-1185">Reference proteome</keyword>
<dbReference type="InterPro" id="IPR023828">
    <property type="entry name" value="Peptidase_S8_Ser-AS"/>
</dbReference>
<dbReference type="Gene3D" id="2.60.120.260">
    <property type="entry name" value="Galactose-binding domain-like"/>
    <property type="match status" value="1"/>
</dbReference>
<feature type="active site" description="Charge relay system" evidence="5">
    <location>
        <position position="544"/>
    </location>
</feature>
<dbReference type="InterPro" id="IPR008979">
    <property type="entry name" value="Galactose-bd-like_sf"/>
</dbReference>
<feature type="domain" description="Peptidase S8/S53" evidence="7">
    <location>
        <begin position="270"/>
        <end position="565"/>
    </location>
</feature>
<dbReference type="InterPro" id="IPR034058">
    <property type="entry name" value="TagA/B/C/D_pept_dom"/>
</dbReference>
<dbReference type="InterPro" id="IPR022398">
    <property type="entry name" value="Peptidase_S8_His-AS"/>
</dbReference>
<accession>A0A4R6YWA1</accession>
<gene>
    <name evidence="8" type="ORF">DFR29_10745</name>
</gene>
<feature type="active site" description="Charge relay system" evidence="5">
    <location>
        <position position="350"/>
    </location>
</feature>
<dbReference type="InterPro" id="IPR015500">
    <property type="entry name" value="Peptidase_S8_subtilisin-rel"/>
</dbReference>
<dbReference type="GO" id="GO:0006508">
    <property type="term" value="P:proteolysis"/>
    <property type="evidence" value="ECO:0007669"/>
    <property type="project" value="UniProtKB-KW"/>
</dbReference>
<feature type="chain" id="PRO_5020677088" evidence="6">
    <location>
        <begin position="22"/>
        <end position="1174"/>
    </location>
</feature>
<evidence type="ECO:0000256" key="1">
    <source>
        <dbReference type="ARBA" id="ARBA00011073"/>
    </source>
</evidence>
<comment type="caution">
    <text evidence="8">The sequence shown here is derived from an EMBL/GenBank/DDBJ whole genome shotgun (WGS) entry which is preliminary data.</text>
</comment>
<evidence type="ECO:0000256" key="2">
    <source>
        <dbReference type="ARBA" id="ARBA00022670"/>
    </source>
</evidence>
<dbReference type="PANTHER" id="PTHR43399:SF4">
    <property type="entry name" value="CELL WALL-ASSOCIATED PROTEASE"/>
    <property type="match status" value="1"/>
</dbReference>
<name>A0A4R6YWA1_9GAMM</name>
<dbReference type="Gene3D" id="2.60.120.380">
    <property type="match status" value="1"/>
</dbReference>
<evidence type="ECO:0000256" key="3">
    <source>
        <dbReference type="ARBA" id="ARBA00022801"/>
    </source>
</evidence>
<dbReference type="Proteomes" id="UP000295293">
    <property type="component" value="Unassembled WGS sequence"/>
</dbReference>
<dbReference type="PANTHER" id="PTHR43399">
    <property type="entry name" value="SUBTILISIN-RELATED"/>
    <property type="match status" value="1"/>
</dbReference>
<dbReference type="RefSeq" id="WP_166654052.1">
    <property type="nucleotide sequence ID" value="NZ_SNZH01000007.1"/>
</dbReference>
<dbReference type="AlphaFoldDB" id="A0A4R6YWA1"/>
<dbReference type="PROSITE" id="PS51892">
    <property type="entry name" value="SUBTILASE"/>
    <property type="match status" value="1"/>
</dbReference>
<dbReference type="SUPFAM" id="SSF52743">
    <property type="entry name" value="Subtilisin-like"/>
    <property type="match status" value="1"/>
</dbReference>
<sequence>MNRHRLAAAISLAVAMQFASATTLETVRPQRTTPEALTDAVVADAGLLLLRSGAIDPQRQRIDFSATGAAADVASSRYAIAQFDPADRTARARLEKQGYRVVAYIPNRAYVVELKAQGTLERLQSSAQVRWAGIFQPGMKLDPNLFLENRAELAKSPYGGYEVQVFGFAGTSARQIAETLRKSADASPVVVSEHDSLPTVRVRVAEQNLSRLVVAATAMEGVSFVGQYVQPYLDNSASIGAVQGNNTNNAGAGSGAPTAPSPMFDHNLFGSGQIVALSDSGVDANEAWFTTLDKGAGPVTAIPTPASPLPPAVLPPNPTNKIINYWIQPGATANDNNNTCPGSPSSTSWHGTHVAGTIAGDAAGTFGASNYLASTPTALNHELADGMAPNAQLLVQDIGNDTSGCLAGGAVNDMFSQTTGGGAFIHSSSWGAPTAAAYSANDVSADQGLRDNEGLLFVVSAGNSGPAVGSTGTPGNAKNALTVGMLGHAGSLAINFQSSRGPTDDGRIKPDITAPGTSIVSAAGDSSTTANPEAPATKALTGTSMAAPTVSGSAALMRQFFTEGFYPRGAKTAADQFIPGGMVMKATLLNGTNPIAAGFGGNDTGWGRAWLDGNLYFSTTLAGGDDSRRLRLFERTQLAGMRTGEVQEYTIANVAAGQELRATLTWYDVPGTPGAAIALVNNLDLEVVGPGGTYLGNVLAAGASITGGVADVRNTVEQVRLSAPTAGSYTFRVKATNVPGDGSANSTRQGYALAVSGNFGLPAAAAHPAPTATTATTVGNTSSVAFTGAAGAQSYQLYRATGTCATAAAGNFHLVGTGAASPLIDTTAQGGYSYAYTIRGVAGDVEGDVSNCIDLTSTAACTLQPQFDTDSFAIGSTEGSNCHIALGWQAGSSNCPASSMEYKVERDTSLAFAAPVTLAAANPGITFDDTTPNPGTAYFYRVEGRDAAGNSGGFSAVLGTTPVGPNGVSSDDYADNGDSSIYLLSESPWHLSTLNPSPGGGRNYFMGNESGTYGGDLCSSVTTPSIAVQAGASTLNFNARYDIEHRWDGAVMEISTDNGTTWADLPPDGGYPSSFADTQGNGCGFPNTRGAFNGVTTATSNADPGNGTAVAVWKPFTRNLSAYVGQSIKLRWRFSSDSAAEFQGFFLDDVNLGGTVVDRLFKNGFESGQVSSCN</sequence>
<feature type="active site" description="Charge relay system" evidence="5">
    <location>
        <position position="279"/>
    </location>
</feature>
<dbReference type="Gene3D" id="3.40.50.200">
    <property type="entry name" value="Peptidase S8/S53 domain"/>
    <property type="match status" value="1"/>
</dbReference>
<keyword evidence="6" id="KW-0732">Signal</keyword>
<evidence type="ECO:0000256" key="4">
    <source>
        <dbReference type="ARBA" id="ARBA00022825"/>
    </source>
</evidence>
<dbReference type="Pfam" id="PF00082">
    <property type="entry name" value="Peptidase_S8"/>
    <property type="match status" value="1"/>
</dbReference>
<keyword evidence="4 5" id="KW-0720">Serine protease</keyword>
<protein>
    <submittedName>
        <fullName evidence="8">Immune inhibitor A peptidase M6</fullName>
    </submittedName>
</protein>
<dbReference type="PROSITE" id="PS00137">
    <property type="entry name" value="SUBTILASE_HIS"/>
    <property type="match status" value="1"/>
</dbReference>
<dbReference type="SUPFAM" id="SSF49785">
    <property type="entry name" value="Galactose-binding domain-like"/>
    <property type="match status" value="1"/>
</dbReference>
<keyword evidence="2 5" id="KW-0645">Protease</keyword>
<evidence type="ECO:0000256" key="5">
    <source>
        <dbReference type="PROSITE-ProRule" id="PRU01240"/>
    </source>
</evidence>
<evidence type="ECO:0000256" key="6">
    <source>
        <dbReference type="SAM" id="SignalP"/>
    </source>
</evidence>
<dbReference type="Pfam" id="PF20773">
    <property type="entry name" value="InhA-like_MAM"/>
    <property type="match status" value="1"/>
</dbReference>
<comment type="similarity">
    <text evidence="1 5">Belongs to the peptidase S8 family.</text>
</comment>